<gene>
    <name evidence="9" type="primary">MED16</name>
    <name evidence="12" type="ORF">GSTUAT00008647001</name>
</gene>
<proteinExistence type="inferred from homology"/>
<keyword evidence="4 9" id="KW-0805">Transcription regulation</keyword>
<evidence type="ECO:0000256" key="5">
    <source>
        <dbReference type="ARBA" id="ARBA00023159"/>
    </source>
</evidence>
<evidence type="ECO:0000256" key="2">
    <source>
        <dbReference type="ARBA" id="ARBA00006543"/>
    </source>
</evidence>
<evidence type="ECO:0000256" key="4">
    <source>
        <dbReference type="ARBA" id="ARBA00023015"/>
    </source>
</evidence>
<dbReference type="AlphaFoldDB" id="A0A292PIR6"/>
<evidence type="ECO:0000259" key="11">
    <source>
        <dbReference type="Pfam" id="PF20719"/>
    </source>
</evidence>
<evidence type="ECO:0000256" key="6">
    <source>
        <dbReference type="ARBA" id="ARBA00023163"/>
    </source>
</evidence>
<dbReference type="PANTHER" id="PTHR13224">
    <property type="entry name" value="THYROID HORMONE RECEPTOR-ASSOCIATED PROTEIN-RELATED"/>
    <property type="match status" value="1"/>
</dbReference>
<comment type="function">
    <text evidence="9">Component of the Mediator complex, a coactivator involved in the regulated transcription of nearly all RNA polymerase II-dependent genes. Mediator functions as a bridge to convey information from gene-specific regulatory proteins to the basal RNA polymerase II transcription machinery. Mediator is recruited to promoters by direct interactions with regulatory proteins and serves as a scaffold for the assembly of a functional preinitiation complex with RNA polymerase II and the general transcription factors.</text>
</comment>
<dbReference type="EMBL" id="LN891226">
    <property type="protein sequence ID" value="CUS07266.1"/>
    <property type="molecule type" value="Genomic_DNA"/>
</dbReference>
<feature type="domain" description="Mediator complex subunit Med16 N-terminal" evidence="10">
    <location>
        <begin position="135"/>
        <end position="459"/>
    </location>
</feature>
<comment type="subunit">
    <text evidence="9">Component of the Mediator complex.</text>
</comment>
<evidence type="ECO:0000256" key="3">
    <source>
        <dbReference type="ARBA" id="ARBA00019614"/>
    </source>
</evidence>
<comment type="subcellular location">
    <subcellularLocation>
        <location evidence="1 9">Nucleus</location>
    </subcellularLocation>
</comment>
<dbReference type="PANTHER" id="PTHR13224:SF6">
    <property type="entry name" value="MEDIATOR OF RNA POLYMERASE II TRANSCRIPTION SUBUNIT 16"/>
    <property type="match status" value="1"/>
</dbReference>
<evidence type="ECO:0000256" key="1">
    <source>
        <dbReference type="ARBA" id="ARBA00004123"/>
    </source>
</evidence>
<organism evidence="12 13">
    <name type="scientific">Tuber aestivum</name>
    <name type="common">summer truffle</name>
    <dbReference type="NCBI Taxonomy" id="59557"/>
    <lineage>
        <taxon>Eukaryota</taxon>
        <taxon>Fungi</taxon>
        <taxon>Dikarya</taxon>
        <taxon>Ascomycota</taxon>
        <taxon>Pezizomycotina</taxon>
        <taxon>Pezizomycetes</taxon>
        <taxon>Pezizales</taxon>
        <taxon>Tuberaceae</taxon>
        <taxon>Tuber</taxon>
    </lineage>
</organism>
<dbReference type="InterPro" id="IPR048339">
    <property type="entry name" value="Mediator_Med16_C"/>
</dbReference>
<evidence type="ECO:0000256" key="9">
    <source>
        <dbReference type="RuleBase" id="RU364149"/>
    </source>
</evidence>
<dbReference type="GO" id="GO:0016592">
    <property type="term" value="C:mediator complex"/>
    <property type="evidence" value="ECO:0007669"/>
    <property type="project" value="InterPro"/>
</dbReference>
<evidence type="ECO:0000256" key="7">
    <source>
        <dbReference type="ARBA" id="ARBA00023242"/>
    </source>
</evidence>
<feature type="domain" description="Mediator complex subunit 16 C-terminal" evidence="11">
    <location>
        <begin position="809"/>
        <end position="909"/>
    </location>
</feature>
<evidence type="ECO:0000313" key="12">
    <source>
        <dbReference type="EMBL" id="CUS07266.1"/>
    </source>
</evidence>
<dbReference type="Pfam" id="PF20719">
    <property type="entry name" value="Med16_C"/>
    <property type="match status" value="1"/>
</dbReference>
<evidence type="ECO:0000313" key="13">
    <source>
        <dbReference type="Proteomes" id="UP001412239"/>
    </source>
</evidence>
<keyword evidence="6 9" id="KW-0804">Transcription</keyword>
<evidence type="ECO:0000256" key="8">
    <source>
        <dbReference type="ARBA" id="ARBA00032015"/>
    </source>
</evidence>
<dbReference type="Proteomes" id="UP001412239">
    <property type="component" value="Unassembled WGS sequence"/>
</dbReference>
<reference evidence="12" key="1">
    <citation type="submission" date="2015-10" db="EMBL/GenBank/DDBJ databases">
        <authorList>
            <person name="Regsiter A."/>
            <person name="william w."/>
        </authorList>
    </citation>
    <scope>NUCLEOTIDE SEQUENCE</scope>
    <source>
        <strain evidence="12">Montdore</strain>
    </source>
</reference>
<dbReference type="GO" id="GO:0045893">
    <property type="term" value="P:positive regulation of DNA-templated transcription"/>
    <property type="evidence" value="ECO:0007669"/>
    <property type="project" value="TreeGrafter"/>
</dbReference>
<dbReference type="InterPro" id="IPR048338">
    <property type="entry name" value="Mediator_Med16"/>
</dbReference>
<comment type="similarity">
    <text evidence="2 9">Belongs to the Mediator complex subunit 16 family.</text>
</comment>
<name>A0A292PIR6_9PEZI</name>
<keyword evidence="13" id="KW-1185">Reference proteome</keyword>
<dbReference type="Pfam" id="PF11635">
    <property type="entry name" value="Med16_N"/>
    <property type="match status" value="1"/>
</dbReference>
<accession>A0A292PIR6</accession>
<keyword evidence="7 9" id="KW-0539">Nucleus</keyword>
<sequence length="912" mass="101344">MENGFGVDDLFQDETIPRLSSRRRVDARLDELRLSGCNSKIAWSKVGSIAIINSAGTGVETRHLACNPEDGRWELSDAYPIANVSRYHENQRLVHVTWNSPGAELAVVDVLGRVSFYTVFLAVNHLTATRNQILDQDDDLSALVGFWWLPLEKPYALYRPAARQEDRNFRYQALTFRPFGPFHPIMGKVAAIGITRGGTVKMWYQDGQGRYQEVTAELEGFASLDDLFSHASISCNKEPTASPAPVLTKPDHAAVLAAYTLSKQLRVYRIVINWPQRNQPNQPHTVLPNPPTLVIEHLKIEDCACPADSSTHDVSRAQLTHLETLAPTPTPSDIHGSPGVLAVFANKKADGETFSVICRWSLKETPCALHPSFDQIGVRRTSVSSPTISELELYRMDDVVMDKCIIGVSQVTSGTVIALAFSDGSLELRERGNLNQLRDQSTNKNIVMNMMQAGFAFPPEKPCISLALSPNNAVAIRLGPDNDTSLIIMEYMNGPMEQSDNLEIACVALAHQHAYSCNNLINNDDLLLVAQKYRSPAFNNTFLSEAHRALNLKMDFATESPNERLFRNPLLQRCLSLQNSLDFRGERVNKRLSGKLAWATLHLRVASVAFALTFNNPQRQGQAGSAGAAGSSGSTSSDIDLRPEALQTLLGLVRWLMDIMSLTISDLFELSKATKNHTSDLAYVRQKVISGNSPALFLALSSAPRALLRYNCRSLRGLETTAGKHLASTLSTATDEETKATFRSLKVPIESCAVKISQFERIMTDIDGTIRAAYHNVPEAERAQAEKLLFVNNEIPPIFRVAVERLLNTTLPNLRNDLDIAKLFWHDVTWLGFHDDVASREYRRRNRIDAIRKVVLPKDDDSGGPGGGKIRLRRCTRCCAVVEDIIPTKSPSHWFGSMQRMCFCGTLWMHIS</sequence>
<protein>
    <recommendedName>
        <fullName evidence="3 9">Mediator of RNA polymerase II transcription subunit 16</fullName>
    </recommendedName>
    <alternativeName>
        <fullName evidence="8 9">Mediator complex subunit 16</fullName>
    </alternativeName>
</protein>
<keyword evidence="5 9" id="KW-0010">Activator</keyword>
<evidence type="ECO:0000259" key="10">
    <source>
        <dbReference type="Pfam" id="PF11635"/>
    </source>
</evidence>
<dbReference type="InterPro" id="IPR021665">
    <property type="entry name" value="Mediator_Med16_N"/>
</dbReference>